<proteinExistence type="predicted"/>
<dbReference type="Proteomes" id="UP000622797">
    <property type="component" value="Unassembled WGS sequence"/>
</dbReference>
<organism evidence="1 2">
    <name type="scientific">Fusarium sarcochroum</name>
    <dbReference type="NCBI Taxonomy" id="1208366"/>
    <lineage>
        <taxon>Eukaryota</taxon>
        <taxon>Fungi</taxon>
        <taxon>Dikarya</taxon>
        <taxon>Ascomycota</taxon>
        <taxon>Pezizomycotina</taxon>
        <taxon>Sordariomycetes</taxon>
        <taxon>Hypocreomycetidae</taxon>
        <taxon>Hypocreales</taxon>
        <taxon>Nectriaceae</taxon>
        <taxon>Fusarium</taxon>
        <taxon>Fusarium lateritium species complex</taxon>
    </lineage>
</organism>
<dbReference type="SUPFAM" id="SSF52047">
    <property type="entry name" value="RNI-like"/>
    <property type="match status" value="1"/>
</dbReference>
<accession>A0A8H4TCQ9</accession>
<reference evidence="1" key="1">
    <citation type="journal article" date="2020" name="BMC Genomics">
        <title>Correction to: Identification and distribution of gene clusters required for synthesis of sphingolipid metabolism inhibitors in diverse species of the filamentous fungus Fusarium.</title>
        <authorList>
            <person name="Kim H.S."/>
            <person name="Lohmar J.M."/>
            <person name="Busman M."/>
            <person name="Brown D.W."/>
            <person name="Naumann T.A."/>
            <person name="Divon H.H."/>
            <person name="Lysoe E."/>
            <person name="Uhlig S."/>
            <person name="Proctor R.H."/>
        </authorList>
    </citation>
    <scope>NUCLEOTIDE SEQUENCE</scope>
    <source>
        <strain evidence="1">NRRL 20472</strain>
    </source>
</reference>
<gene>
    <name evidence="1" type="ORF">FSARC_11904</name>
</gene>
<dbReference type="AlphaFoldDB" id="A0A8H4TCQ9"/>
<evidence type="ECO:0000313" key="1">
    <source>
        <dbReference type="EMBL" id="KAF4955272.1"/>
    </source>
</evidence>
<sequence>MFHPTPLPVGNFRDMKCTPYEVAMLHVKSEIAQLSRLSRTIASKNLDDQDAQRKAQATRAFVNSIGEPLHDTRADEPLRSEGPVELASESSHLPIELYQMIISHVANFDFASRQKTLVALSCSSKVLTGLAEEHLYTHPRDLEDISRQWRFLFSITVEPARASLVQSLKVLWLCDGANSELLARIAHVCPNASELLVQRGKDRGDAPQISNQDIQDMVILLDACPRLTCFTYSTIVEWRGEPQRYVNTFGPFGEEEFQLISDDPRLEKAARQLSEVHLSEQAEWVMQNLFPHLSSNLTSLHLGSGMSLGQGKNTLSDLSRRCLFLQELDIEMGLTTADDLIEACKAWGLTLRTLRINGVEELVDWVTQIMPYMKALEILDLGGGCNITNSDIEAIARSDAPLRYISFGDMRDVANGSRWDIATDELNSALVAMITSHSKTLKHLCLGLGVQVARSVLHSCKNAIYLHCLTLRPPPDTQPSDIDDLLETCPSLSVEPRARMYSLRLKEWRARAMDEASRCYMESRRDPKLYGFGNS</sequence>
<protein>
    <recommendedName>
        <fullName evidence="3">F-box domain-containing protein</fullName>
    </recommendedName>
</protein>
<dbReference type="Gene3D" id="3.80.10.10">
    <property type="entry name" value="Ribonuclease Inhibitor"/>
    <property type="match status" value="1"/>
</dbReference>
<name>A0A8H4TCQ9_9HYPO</name>
<dbReference type="OrthoDB" id="5089581at2759"/>
<comment type="caution">
    <text evidence="1">The sequence shown here is derived from an EMBL/GenBank/DDBJ whole genome shotgun (WGS) entry which is preliminary data.</text>
</comment>
<keyword evidence="2" id="KW-1185">Reference proteome</keyword>
<evidence type="ECO:0000313" key="2">
    <source>
        <dbReference type="Proteomes" id="UP000622797"/>
    </source>
</evidence>
<dbReference type="EMBL" id="JABEXW010000786">
    <property type="protein sequence ID" value="KAF4955272.1"/>
    <property type="molecule type" value="Genomic_DNA"/>
</dbReference>
<reference evidence="1" key="2">
    <citation type="submission" date="2020-05" db="EMBL/GenBank/DDBJ databases">
        <authorList>
            <person name="Kim H.-S."/>
            <person name="Proctor R.H."/>
            <person name="Brown D.W."/>
        </authorList>
    </citation>
    <scope>NUCLEOTIDE SEQUENCE</scope>
    <source>
        <strain evidence="1">NRRL 20472</strain>
    </source>
</reference>
<dbReference type="InterPro" id="IPR032675">
    <property type="entry name" value="LRR_dom_sf"/>
</dbReference>
<evidence type="ECO:0008006" key="3">
    <source>
        <dbReference type="Google" id="ProtNLM"/>
    </source>
</evidence>